<organism evidence="1 2">
    <name type="scientific">Methylocucumis oryzae</name>
    <dbReference type="NCBI Taxonomy" id="1632867"/>
    <lineage>
        <taxon>Bacteria</taxon>
        <taxon>Pseudomonadati</taxon>
        <taxon>Pseudomonadota</taxon>
        <taxon>Gammaproteobacteria</taxon>
        <taxon>Methylococcales</taxon>
        <taxon>Methylococcaceae</taxon>
        <taxon>Methylocucumis</taxon>
    </lineage>
</organism>
<reference evidence="2" key="1">
    <citation type="submission" date="2015-03" db="EMBL/GenBank/DDBJ databases">
        <title>Draft genome sequence of a novel methanotroph (Sn10-6) isolated from flooded ricefield rhizosphere in India.</title>
        <authorList>
            <person name="Pandit P.S."/>
            <person name="Pore S.D."/>
            <person name="Arora P."/>
            <person name="Kapse N.G."/>
            <person name="Dhakephalkar P.K."/>
            <person name="Rahalkar M.C."/>
        </authorList>
    </citation>
    <scope>NUCLEOTIDE SEQUENCE [LARGE SCALE GENOMIC DNA]</scope>
    <source>
        <strain evidence="2">Sn10-6</strain>
    </source>
</reference>
<evidence type="ECO:0000313" key="2">
    <source>
        <dbReference type="Proteomes" id="UP000033684"/>
    </source>
</evidence>
<evidence type="ECO:0000313" key="1">
    <source>
        <dbReference type="EMBL" id="KJV07272.1"/>
    </source>
</evidence>
<name>A0A0F3IKR7_9GAMM</name>
<dbReference type="AlphaFoldDB" id="A0A0F3IKR7"/>
<reference evidence="1 2" key="2">
    <citation type="journal article" date="2016" name="Microb. Ecol.">
        <title>Genome Characteristics of a Novel Type I Methanotroph (Sn10-6) Isolated from a Flooded Indian Rice Field.</title>
        <authorList>
            <person name="Rahalkar M.C."/>
            <person name="Pandit P.S."/>
            <person name="Dhakephalkar P.K."/>
            <person name="Pore S."/>
            <person name="Arora P."/>
            <person name="Kapse N."/>
        </authorList>
    </citation>
    <scope>NUCLEOTIDE SEQUENCE [LARGE SCALE GENOMIC DNA]</scope>
    <source>
        <strain evidence="1 2">Sn10-6</strain>
    </source>
</reference>
<dbReference type="EMBL" id="LAJX01000049">
    <property type="protein sequence ID" value="KJV07272.1"/>
    <property type="molecule type" value="Genomic_DNA"/>
</dbReference>
<dbReference type="Proteomes" id="UP000033684">
    <property type="component" value="Unassembled WGS sequence"/>
</dbReference>
<sequence>MKYYLGIANTFHDSSLALVSPLGEILFAEANERYLQFKRAVNTSPEPFLRIESLLKHYLEPGAELCVAYTWSQAYQETIKPLLNQPDFQDFHNYIQTTPSQQIPEQLKDQYYSSRFFYPISDSCRAIIRIKFRIWP</sequence>
<protein>
    <recommendedName>
        <fullName evidence="3">Carbamoyltransferase domain-containing protein</fullName>
    </recommendedName>
</protein>
<accession>A0A0F3IKR7</accession>
<keyword evidence="2" id="KW-1185">Reference proteome</keyword>
<proteinExistence type="predicted"/>
<comment type="caution">
    <text evidence="1">The sequence shown here is derived from an EMBL/GenBank/DDBJ whole genome shotgun (WGS) entry which is preliminary data.</text>
</comment>
<dbReference type="RefSeq" id="WP_045778525.1">
    <property type="nucleotide sequence ID" value="NZ_LAJX01000049.1"/>
</dbReference>
<gene>
    <name evidence="1" type="ORF">VZ94_05890</name>
</gene>
<evidence type="ECO:0008006" key="3">
    <source>
        <dbReference type="Google" id="ProtNLM"/>
    </source>
</evidence>
<dbReference type="Gene3D" id="3.30.420.40">
    <property type="match status" value="1"/>
</dbReference>